<dbReference type="SUPFAM" id="SSF144091">
    <property type="entry name" value="Rhomboid-like"/>
    <property type="match status" value="1"/>
</dbReference>
<dbReference type="EMBL" id="LAZR01000035">
    <property type="protein sequence ID" value="KKO01506.1"/>
    <property type="molecule type" value="Genomic_DNA"/>
</dbReference>
<dbReference type="Gene3D" id="1.20.1540.10">
    <property type="entry name" value="Rhomboid-like"/>
    <property type="match status" value="1"/>
</dbReference>
<proteinExistence type="inferred from homology"/>
<evidence type="ECO:0000256" key="2">
    <source>
        <dbReference type="ARBA" id="ARBA00009045"/>
    </source>
</evidence>
<evidence type="ECO:0000259" key="8">
    <source>
        <dbReference type="Pfam" id="PF01694"/>
    </source>
</evidence>
<comment type="similarity">
    <text evidence="2">Belongs to the peptidase S54 family.</text>
</comment>
<protein>
    <recommendedName>
        <fullName evidence="11">Peptidase S54 rhomboid domain-containing protein</fullName>
    </recommendedName>
</protein>
<sequence>MYRAMNCPLDEDLSKLARFLRSHGVVHRITEEGGRQVVWTVDESDAQVVQNIYAEGVPEVVDDRSAAARSGSGWQTRLRQVPVTLAVLVLTGLAAVYTGLGSRPEAIVDFTFTPLAPNGFLAPEIDMSQWWRLVTPIFLHFSLMHVAFNALWFWELGRRIELRSGGLWLLGLIVLFALSSNTAQWLASGNGLFGGMSGVVYGLLGYCWLYQWVAPNVHFELPKGVVILMLVWLLLGVSGLITLLGLGAIANAAHIGGLVAGCIVGAVAGALQRNR</sequence>
<feature type="transmembrane region" description="Helical" evidence="7">
    <location>
        <begin position="130"/>
        <end position="154"/>
    </location>
</feature>
<accession>A0A0F9V8F2</accession>
<feature type="transmembrane region" description="Helical" evidence="7">
    <location>
        <begin position="166"/>
        <end position="186"/>
    </location>
</feature>
<feature type="transmembrane region" description="Helical" evidence="7">
    <location>
        <begin position="252"/>
        <end position="271"/>
    </location>
</feature>
<dbReference type="Pfam" id="PF16733">
    <property type="entry name" value="NRho"/>
    <property type="match status" value="1"/>
</dbReference>
<organism evidence="10">
    <name type="scientific">marine sediment metagenome</name>
    <dbReference type="NCBI Taxonomy" id="412755"/>
    <lineage>
        <taxon>unclassified sequences</taxon>
        <taxon>metagenomes</taxon>
        <taxon>ecological metagenomes</taxon>
    </lineage>
</organism>
<dbReference type="AlphaFoldDB" id="A0A0F9V8F2"/>
<evidence type="ECO:0000259" key="9">
    <source>
        <dbReference type="Pfam" id="PF16733"/>
    </source>
</evidence>
<dbReference type="PANTHER" id="PTHR43731">
    <property type="entry name" value="RHOMBOID PROTEASE"/>
    <property type="match status" value="1"/>
</dbReference>
<evidence type="ECO:0000256" key="3">
    <source>
        <dbReference type="ARBA" id="ARBA00022692"/>
    </source>
</evidence>
<dbReference type="InterPro" id="IPR031976">
    <property type="entry name" value="NRho"/>
</dbReference>
<dbReference type="InterPro" id="IPR050925">
    <property type="entry name" value="Rhomboid_protease_S54"/>
</dbReference>
<evidence type="ECO:0008006" key="11">
    <source>
        <dbReference type="Google" id="ProtNLM"/>
    </source>
</evidence>
<comment type="subcellular location">
    <subcellularLocation>
        <location evidence="1">Membrane</location>
        <topology evidence="1">Multi-pass membrane protein</topology>
    </subcellularLocation>
</comment>
<dbReference type="Pfam" id="PF01694">
    <property type="entry name" value="Rhomboid"/>
    <property type="match status" value="1"/>
</dbReference>
<keyword evidence="6 7" id="KW-0472">Membrane</keyword>
<dbReference type="GO" id="GO:0004252">
    <property type="term" value="F:serine-type endopeptidase activity"/>
    <property type="evidence" value="ECO:0007669"/>
    <property type="project" value="InterPro"/>
</dbReference>
<evidence type="ECO:0000256" key="6">
    <source>
        <dbReference type="ARBA" id="ARBA00023136"/>
    </source>
</evidence>
<keyword evidence="3 7" id="KW-0812">Transmembrane</keyword>
<keyword evidence="4" id="KW-0378">Hydrolase</keyword>
<feature type="transmembrane region" description="Helical" evidence="7">
    <location>
        <begin position="81"/>
        <end position="100"/>
    </location>
</feature>
<dbReference type="InterPro" id="IPR022764">
    <property type="entry name" value="Peptidase_S54_rhomboid_dom"/>
</dbReference>
<keyword evidence="5 7" id="KW-1133">Transmembrane helix</keyword>
<evidence type="ECO:0000256" key="1">
    <source>
        <dbReference type="ARBA" id="ARBA00004141"/>
    </source>
</evidence>
<gene>
    <name evidence="10" type="ORF">LCGC14_0117200</name>
</gene>
<dbReference type="GO" id="GO:0016020">
    <property type="term" value="C:membrane"/>
    <property type="evidence" value="ECO:0007669"/>
    <property type="project" value="UniProtKB-SubCell"/>
</dbReference>
<dbReference type="InterPro" id="IPR035952">
    <property type="entry name" value="Rhomboid-like_sf"/>
</dbReference>
<feature type="transmembrane region" description="Helical" evidence="7">
    <location>
        <begin position="192"/>
        <end position="213"/>
    </location>
</feature>
<evidence type="ECO:0000313" key="10">
    <source>
        <dbReference type="EMBL" id="KKO01506.1"/>
    </source>
</evidence>
<feature type="domain" description="Peptidase S54 rhomboid" evidence="8">
    <location>
        <begin position="128"/>
        <end position="268"/>
    </location>
</feature>
<evidence type="ECO:0000256" key="5">
    <source>
        <dbReference type="ARBA" id="ARBA00022989"/>
    </source>
</evidence>
<evidence type="ECO:0000256" key="7">
    <source>
        <dbReference type="SAM" id="Phobius"/>
    </source>
</evidence>
<reference evidence="10" key="1">
    <citation type="journal article" date="2015" name="Nature">
        <title>Complex archaea that bridge the gap between prokaryotes and eukaryotes.</title>
        <authorList>
            <person name="Spang A."/>
            <person name="Saw J.H."/>
            <person name="Jorgensen S.L."/>
            <person name="Zaremba-Niedzwiedzka K."/>
            <person name="Martijn J."/>
            <person name="Lind A.E."/>
            <person name="van Eijk R."/>
            <person name="Schleper C."/>
            <person name="Guy L."/>
            <person name="Ettema T.J."/>
        </authorList>
    </citation>
    <scope>NUCLEOTIDE SEQUENCE</scope>
</reference>
<feature type="transmembrane region" description="Helical" evidence="7">
    <location>
        <begin position="225"/>
        <end position="246"/>
    </location>
</feature>
<dbReference type="InterPro" id="IPR038244">
    <property type="entry name" value="NRho_sf"/>
</dbReference>
<dbReference type="Gene3D" id="3.30.70.2080">
    <property type="match status" value="1"/>
</dbReference>
<dbReference type="PANTHER" id="PTHR43731:SF14">
    <property type="entry name" value="PRESENILIN-ASSOCIATED RHOMBOID-LIKE PROTEIN, MITOCHONDRIAL"/>
    <property type="match status" value="1"/>
</dbReference>
<feature type="domain" description="Rhomboid protease N-terminal" evidence="9">
    <location>
        <begin position="3"/>
        <end position="54"/>
    </location>
</feature>
<name>A0A0F9V8F2_9ZZZZ</name>
<comment type="caution">
    <text evidence="10">The sequence shown here is derived from an EMBL/GenBank/DDBJ whole genome shotgun (WGS) entry which is preliminary data.</text>
</comment>
<evidence type="ECO:0000256" key="4">
    <source>
        <dbReference type="ARBA" id="ARBA00022801"/>
    </source>
</evidence>